<organism evidence="2 3">
    <name type="scientific">Anoxybacteroides voinovskiense</name>
    <dbReference type="NCBI Taxonomy" id="230470"/>
    <lineage>
        <taxon>Bacteria</taxon>
        <taxon>Bacillati</taxon>
        <taxon>Bacillota</taxon>
        <taxon>Bacilli</taxon>
        <taxon>Bacillales</taxon>
        <taxon>Anoxybacillaceae</taxon>
        <taxon>Anoxybacteroides</taxon>
    </lineage>
</organism>
<gene>
    <name evidence="2" type="ORF">GGR02_000704</name>
</gene>
<dbReference type="Proteomes" id="UP000559598">
    <property type="component" value="Unassembled WGS sequence"/>
</dbReference>
<sequence>MRWVKKEEVEKQLGEILQLMEQIETKMDDVIDNVVKETCAHQQAHIQKMEKQLDAVEQKMDEKEAQRFVPSKLHFV</sequence>
<accession>A0A840DMN8</accession>
<proteinExistence type="predicted"/>
<keyword evidence="1" id="KW-0175">Coiled coil</keyword>
<name>A0A840DMN8_9BACL</name>
<keyword evidence="3" id="KW-1185">Reference proteome</keyword>
<dbReference type="EMBL" id="JACIDE010000004">
    <property type="protein sequence ID" value="MBB4072943.1"/>
    <property type="molecule type" value="Genomic_DNA"/>
</dbReference>
<comment type="caution">
    <text evidence="2">The sequence shown here is derived from an EMBL/GenBank/DDBJ whole genome shotgun (WGS) entry which is preliminary data.</text>
</comment>
<evidence type="ECO:0000313" key="2">
    <source>
        <dbReference type="EMBL" id="MBB4072943.1"/>
    </source>
</evidence>
<evidence type="ECO:0000313" key="3">
    <source>
        <dbReference type="Proteomes" id="UP000559598"/>
    </source>
</evidence>
<dbReference type="AlphaFoldDB" id="A0A840DMN8"/>
<feature type="coiled-coil region" evidence="1">
    <location>
        <begin position="6"/>
        <end position="66"/>
    </location>
</feature>
<evidence type="ECO:0000256" key="1">
    <source>
        <dbReference type="SAM" id="Coils"/>
    </source>
</evidence>
<protein>
    <submittedName>
        <fullName evidence="2">tRNA U54 and U55 pseudouridine synthase Pus10</fullName>
    </submittedName>
</protein>
<dbReference type="RefSeq" id="WP_183183347.1">
    <property type="nucleotide sequence ID" value="NZ_BMNP01000003.1"/>
</dbReference>
<reference evidence="2 3" key="1">
    <citation type="submission" date="2020-08" db="EMBL/GenBank/DDBJ databases">
        <title>Genomic Encyclopedia of Type Strains, Phase IV (KMG-IV): sequencing the most valuable type-strain genomes for metagenomic binning, comparative biology and taxonomic classification.</title>
        <authorList>
            <person name="Goeker M."/>
        </authorList>
    </citation>
    <scope>NUCLEOTIDE SEQUENCE [LARGE SCALE GENOMIC DNA]</scope>
    <source>
        <strain evidence="2 3">DSM 17075</strain>
    </source>
</reference>